<keyword evidence="8" id="KW-1185">Reference proteome</keyword>
<keyword evidence="3" id="KW-0276">Fatty acid metabolism</keyword>
<dbReference type="GO" id="GO:0004467">
    <property type="term" value="F:long-chain fatty acid-CoA ligase activity"/>
    <property type="evidence" value="ECO:0007669"/>
    <property type="project" value="UniProtKB-EC"/>
</dbReference>
<dbReference type="PANTHER" id="PTHR43272:SF32">
    <property type="entry name" value="AMP-DEPENDENT SYNTHETASE_LIGASE DOMAIN-CONTAINING PROTEIN"/>
    <property type="match status" value="1"/>
</dbReference>
<dbReference type="Pfam" id="PF23562">
    <property type="entry name" value="AMP-binding_C_3"/>
    <property type="match status" value="1"/>
</dbReference>
<reference evidence="7 8" key="1">
    <citation type="submission" date="2023-07" db="EMBL/GenBank/DDBJ databases">
        <title>Sequencing the genomes of 1000 actinobacteria strains.</title>
        <authorList>
            <person name="Klenk H.-P."/>
        </authorList>
    </citation>
    <scope>NUCLEOTIDE SEQUENCE [LARGE SCALE GENOMIC DNA]</scope>
    <source>
        <strain evidence="7 8">DSM 15539</strain>
    </source>
</reference>
<evidence type="ECO:0000256" key="2">
    <source>
        <dbReference type="ARBA" id="ARBA00022598"/>
    </source>
</evidence>
<dbReference type="InterPro" id="IPR042099">
    <property type="entry name" value="ANL_N_sf"/>
</dbReference>
<protein>
    <recommendedName>
        <fullName evidence="5">Acyl-CoA synthetase</fullName>
    </recommendedName>
</protein>
<comment type="caution">
    <text evidence="7">The sequence shown here is derived from an EMBL/GenBank/DDBJ whole genome shotgun (WGS) entry which is preliminary data.</text>
</comment>
<keyword evidence="2 7" id="KW-0436">Ligase</keyword>
<dbReference type="InterPro" id="IPR000873">
    <property type="entry name" value="AMP-dep_synth/lig_dom"/>
</dbReference>
<dbReference type="Proteomes" id="UP001266099">
    <property type="component" value="Unassembled WGS sequence"/>
</dbReference>
<evidence type="ECO:0000313" key="7">
    <source>
        <dbReference type="EMBL" id="MDR6939123.1"/>
    </source>
</evidence>
<accession>A0ABU1T195</accession>
<dbReference type="SUPFAM" id="SSF56801">
    <property type="entry name" value="Acetyl-CoA synthetase-like"/>
    <property type="match status" value="1"/>
</dbReference>
<organism evidence="7 8">
    <name type="scientific">Arcanobacterium hippocoleae</name>
    <dbReference type="NCBI Taxonomy" id="149017"/>
    <lineage>
        <taxon>Bacteria</taxon>
        <taxon>Bacillati</taxon>
        <taxon>Actinomycetota</taxon>
        <taxon>Actinomycetes</taxon>
        <taxon>Actinomycetales</taxon>
        <taxon>Actinomycetaceae</taxon>
        <taxon>Arcanobacterium</taxon>
    </lineage>
</organism>
<gene>
    <name evidence="7" type="ORF">J2S36_000666</name>
</gene>
<dbReference type="Gene3D" id="3.40.50.12780">
    <property type="entry name" value="N-terminal domain of ligase-like"/>
    <property type="match status" value="1"/>
</dbReference>
<evidence type="ECO:0000259" key="6">
    <source>
        <dbReference type="Pfam" id="PF00501"/>
    </source>
</evidence>
<evidence type="ECO:0000313" key="8">
    <source>
        <dbReference type="Proteomes" id="UP001266099"/>
    </source>
</evidence>
<dbReference type="InterPro" id="IPR020845">
    <property type="entry name" value="AMP-binding_CS"/>
</dbReference>
<dbReference type="CDD" id="cd05907">
    <property type="entry name" value="VL_LC_FACS_like"/>
    <property type="match status" value="1"/>
</dbReference>
<evidence type="ECO:0000256" key="4">
    <source>
        <dbReference type="ARBA" id="ARBA00023098"/>
    </source>
</evidence>
<dbReference type="PANTHER" id="PTHR43272">
    <property type="entry name" value="LONG-CHAIN-FATTY-ACID--COA LIGASE"/>
    <property type="match status" value="1"/>
</dbReference>
<evidence type="ECO:0000256" key="1">
    <source>
        <dbReference type="ARBA" id="ARBA00006432"/>
    </source>
</evidence>
<keyword evidence="4" id="KW-0443">Lipid metabolism</keyword>
<dbReference type="Pfam" id="PF00501">
    <property type="entry name" value="AMP-binding"/>
    <property type="match status" value="1"/>
</dbReference>
<dbReference type="EMBL" id="JAVDUJ010000001">
    <property type="protein sequence ID" value="MDR6939123.1"/>
    <property type="molecule type" value="Genomic_DNA"/>
</dbReference>
<feature type="domain" description="AMP-dependent synthetase/ligase" evidence="6">
    <location>
        <begin position="29"/>
        <end position="435"/>
    </location>
</feature>
<evidence type="ECO:0000256" key="5">
    <source>
        <dbReference type="ARBA" id="ARBA00032875"/>
    </source>
</evidence>
<comment type="similarity">
    <text evidence="1">Belongs to the ATP-dependent AMP-binding enzyme family.</text>
</comment>
<evidence type="ECO:0000256" key="3">
    <source>
        <dbReference type="ARBA" id="ARBA00022832"/>
    </source>
</evidence>
<dbReference type="PROSITE" id="PS00455">
    <property type="entry name" value="AMP_BINDING"/>
    <property type="match status" value="1"/>
</dbReference>
<dbReference type="RefSeq" id="WP_309955538.1">
    <property type="nucleotide sequence ID" value="NZ_JAVDUJ010000001.1"/>
</dbReference>
<proteinExistence type="inferred from homology"/>
<sequence>MSDLIEEPGISFVPGRIKITESMSVPALFRKMAEETPRKVAVARKTDSTGQWVNVTFKEFAHAIRRVARGLIAAGIKPGDNVAIMAHTSYEWALFDLAIQFARACAIPIYETSSSEQAEWIIADANIKAAIVEDPLMRAVLEPIIQKVDSFTQIWTISDDAQGKLSALGEAIDGKIIDELIDNTQADDLWTIIYTSGTTGRPKGVELSHRNILHVVMNGVTNEDLMELLTGKNARTLLFLPMAHVFARFIFLAVSYGGNVVGFSPNIRDLVSDMQSFKPTLVLAVPRVFEKIYNAADAKAGRGMKLAMFRRFAKIAIKYSKALDTPEGPSAKLKAEHKLGDALIYTKLREITGGHLRGAISGGAPLGARLGHFFRGVGIPVYEGYGLTETSAPTTVNKPGTMRIGSVGPAYPGCYVKAAEDGEILVKGDHVFKQYRNNPEETKKVFTADGWFRTGDIGRVDEDDYVFITGRKKELIVTAGGKNVAPAPLEDALRGHPLISQVVVVGDQKRFISALITLDADALPQWLVNHQLEPMTAAQAVEDPQVIAAIDRAVKRTNESVSRAESIRKFKILPGDFTVQNGYLTPSLKVRRNVVLADFADQIAEIYGELS</sequence>
<name>A0ABU1T195_9ACTO</name>